<dbReference type="InterPro" id="IPR008220">
    <property type="entry name" value="HAT_MetX-like"/>
</dbReference>
<dbReference type="HAMAP" id="MF_00296">
    <property type="entry name" value="MetX_acyltransf"/>
    <property type="match status" value="1"/>
</dbReference>
<keyword evidence="6" id="KW-0012">Acyltransferase</keyword>
<evidence type="ECO:0000313" key="6">
    <source>
        <dbReference type="EMBL" id="KAJ1915108.1"/>
    </source>
</evidence>
<protein>
    <submittedName>
        <fullName evidence="6">Homoserine O- acetyltransferase</fullName>
        <ecNumber evidence="6">2.3.1.31</ecNumber>
    </submittedName>
</protein>
<organism evidence="6 7">
    <name type="scientific">Tieghemiomyces parasiticus</name>
    <dbReference type="NCBI Taxonomy" id="78921"/>
    <lineage>
        <taxon>Eukaryota</taxon>
        <taxon>Fungi</taxon>
        <taxon>Fungi incertae sedis</taxon>
        <taxon>Zoopagomycota</taxon>
        <taxon>Kickxellomycotina</taxon>
        <taxon>Dimargaritomycetes</taxon>
        <taxon>Dimargaritales</taxon>
        <taxon>Dimargaritaceae</taxon>
        <taxon>Tieghemiomyces</taxon>
    </lineage>
</organism>
<feature type="active site" evidence="3">
    <location>
        <position position="338"/>
    </location>
</feature>
<dbReference type="AlphaFoldDB" id="A0A9W8DRA3"/>
<dbReference type="SUPFAM" id="SSF53474">
    <property type="entry name" value="alpha/beta-Hydrolases"/>
    <property type="match status" value="1"/>
</dbReference>
<dbReference type="GO" id="GO:0009086">
    <property type="term" value="P:methionine biosynthetic process"/>
    <property type="evidence" value="ECO:0007669"/>
    <property type="project" value="TreeGrafter"/>
</dbReference>
<evidence type="ECO:0000256" key="1">
    <source>
        <dbReference type="ARBA" id="ARBA00006886"/>
    </source>
</evidence>
<dbReference type="InterPro" id="IPR000073">
    <property type="entry name" value="AB_hydrolase_1"/>
</dbReference>
<proteinExistence type="inferred from homology"/>
<dbReference type="EMBL" id="JANBPT010000648">
    <property type="protein sequence ID" value="KAJ1915108.1"/>
    <property type="molecule type" value="Genomic_DNA"/>
</dbReference>
<dbReference type="Pfam" id="PF00561">
    <property type="entry name" value="Abhydrolase_1"/>
    <property type="match status" value="1"/>
</dbReference>
<dbReference type="GO" id="GO:0004414">
    <property type="term" value="F:homoserine O-acetyltransferase activity"/>
    <property type="evidence" value="ECO:0007669"/>
    <property type="project" value="UniProtKB-EC"/>
</dbReference>
<comment type="similarity">
    <text evidence="1">Belongs to the AB hydrolase superfamily. MetX family.</text>
</comment>
<dbReference type="NCBIfam" id="NF001209">
    <property type="entry name" value="PRK00175.1"/>
    <property type="match status" value="1"/>
</dbReference>
<keyword evidence="2 6" id="KW-0808">Transferase</keyword>
<dbReference type="InterPro" id="IPR029058">
    <property type="entry name" value="AB_hydrolase_fold"/>
</dbReference>
<dbReference type="PANTHER" id="PTHR32268">
    <property type="entry name" value="HOMOSERINE O-ACETYLTRANSFERASE"/>
    <property type="match status" value="1"/>
</dbReference>
<feature type="active site" evidence="3">
    <location>
        <position position="367"/>
    </location>
</feature>
<gene>
    <name evidence="6" type="primary">MET2_2</name>
    <name evidence="6" type="ORF">IWQ60_008561</name>
</gene>
<sequence>MPEVVLPLPALSKDTKAPPIGGLDYNPDPNRANPFINLVHDQQVAIIPSHRLESGQVVEQVPIAYKTWGKLNSTRDNVMVICHAFTGSSDVADWWGPLLGRGRAFDTSRFFIVCCNVTGSPYGSMSPCTINPETHEPFGPDFPMTTVRDDISLHRKVLDMLGVRQVAICIGGSLGGMQTLEWSMFGPEYVRTLVVIATSARHSAWGISWGEAQRQAIYSDPAFAGGHYLMTAQPASGLAAARMSALLTYRTRNSFQSRFGRRTMADKVDDRTGDQVYSAQSYLRYQGDKFIKRFDANCYVAITRKMDAHDISHGRPGEFVDVLRSITQPALVIGIESDGLFTINEQYEISEHLPNAQMVAIESPDGHDGFLLEFAQLDGHIKAFVSARLPEFASRSSRPTTGEEAVSSVEVSDDDDASGVPSAPAKASLFGEAEGADVMQW</sequence>
<dbReference type="PANTHER" id="PTHR32268:SF11">
    <property type="entry name" value="HOMOSERINE O-ACETYLTRANSFERASE"/>
    <property type="match status" value="1"/>
</dbReference>
<feature type="active site" description="Nucleophile" evidence="3">
    <location>
        <position position="173"/>
    </location>
</feature>
<evidence type="ECO:0000313" key="7">
    <source>
        <dbReference type="Proteomes" id="UP001150569"/>
    </source>
</evidence>
<dbReference type="OrthoDB" id="191364at2759"/>
<feature type="region of interest" description="Disordered" evidence="4">
    <location>
        <begin position="393"/>
        <end position="441"/>
    </location>
</feature>
<accession>A0A9W8DRA3</accession>
<dbReference type="GO" id="GO:0009092">
    <property type="term" value="P:homoserine metabolic process"/>
    <property type="evidence" value="ECO:0007669"/>
    <property type="project" value="TreeGrafter"/>
</dbReference>
<dbReference type="EC" id="2.3.1.31" evidence="6"/>
<reference evidence="6" key="1">
    <citation type="submission" date="2022-07" db="EMBL/GenBank/DDBJ databases">
        <title>Phylogenomic reconstructions and comparative analyses of Kickxellomycotina fungi.</title>
        <authorList>
            <person name="Reynolds N.K."/>
            <person name="Stajich J.E."/>
            <person name="Barry K."/>
            <person name="Grigoriev I.V."/>
            <person name="Crous P."/>
            <person name="Smith M.E."/>
        </authorList>
    </citation>
    <scope>NUCLEOTIDE SEQUENCE</scope>
    <source>
        <strain evidence="6">RSA 861</strain>
    </source>
</reference>
<keyword evidence="7" id="KW-1185">Reference proteome</keyword>
<dbReference type="Proteomes" id="UP001150569">
    <property type="component" value="Unassembled WGS sequence"/>
</dbReference>
<dbReference type="NCBIfam" id="TIGR01392">
    <property type="entry name" value="homoserO_Ac_trn"/>
    <property type="match status" value="1"/>
</dbReference>
<feature type="domain" description="AB hydrolase-1" evidence="5">
    <location>
        <begin position="77"/>
        <end position="372"/>
    </location>
</feature>
<comment type="caution">
    <text evidence="6">The sequence shown here is derived from an EMBL/GenBank/DDBJ whole genome shotgun (WGS) entry which is preliminary data.</text>
</comment>
<evidence type="ECO:0000259" key="5">
    <source>
        <dbReference type="Pfam" id="PF00561"/>
    </source>
</evidence>
<name>A0A9W8DRA3_9FUNG</name>
<evidence type="ECO:0000256" key="2">
    <source>
        <dbReference type="ARBA" id="ARBA00022679"/>
    </source>
</evidence>
<dbReference type="Gene3D" id="3.40.50.1820">
    <property type="entry name" value="alpha/beta hydrolase"/>
    <property type="match status" value="1"/>
</dbReference>
<evidence type="ECO:0000256" key="4">
    <source>
        <dbReference type="SAM" id="MobiDB-lite"/>
    </source>
</evidence>
<dbReference type="PIRSF" id="PIRSF000443">
    <property type="entry name" value="Homoser_Ac_trans"/>
    <property type="match status" value="1"/>
</dbReference>
<evidence type="ECO:0000256" key="3">
    <source>
        <dbReference type="PIRSR" id="PIRSR000443-1"/>
    </source>
</evidence>